<comment type="caution">
    <text evidence="2">The sequence shown here is derived from an EMBL/GenBank/DDBJ whole genome shotgun (WGS) entry which is preliminary data.</text>
</comment>
<organism evidence="2 3">
    <name type="scientific">Candidatus Sungbacteria bacterium RIFCSPHIGHO2_02_FULL_51_29</name>
    <dbReference type="NCBI Taxonomy" id="1802273"/>
    <lineage>
        <taxon>Bacteria</taxon>
        <taxon>Candidatus Sungiibacteriota</taxon>
    </lineage>
</organism>
<dbReference type="EMBL" id="MHQL01000057">
    <property type="protein sequence ID" value="OHA01655.1"/>
    <property type="molecule type" value="Genomic_DNA"/>
</dbReference>
<feature type="transmembrane region" description="Helical" evidence="1">
    <location>
        <begin position="24"/>
        <end position="47"/>
    </location>
</feature>
<proteinExistence type="predicted"/>
<keyword evidence="1" id="KW-1133">Transmembrane helix</keyword>
<accession>A0A1G2KQG1</accession>
<dbReference type="AlphaFoldDB" id="A0A1G2KQG1"/>
<keyword evidence="1" id="KW-0812">Transmembrane</keyword>
<dbReference type="Proteomes" id="UP000177811">
    <property type="component" value="Unassembled WGS sequence"/>
</dbReference>
<protein>
    <submittedName>
        <fullName evidence="2">Uncharacterized protein</fullName>
    </submittedName>
</protein>
<feature type="transmembrane region" description="Helical" evidence="1">
    <location>
        <begin position="59"/>
        <end position="79"/>
    </location>
</feature>
<evidence type="ECO:0000256" key="1">
    <source>
        <dbReference type="SAM" id="Phobius"/>
    </source>
</evidence>
<feature type="transmembrane region" description="Helical" evidence="1">
    <location>
        <begin position="85"/>
        <end position="104"/>
    </location>
</feature>
<evidence type="ECO:0000313" key="3">
    <source>
        <dbReference type="Proteomes" id="UP000177811"/>
    </source>
</evidence>
<sequence length="109" mass="11253">MFFLLLVCIPLATGLIEGALTSVAFGITAGISSFVLNLFLCLGAFGLDTPGGSVARHRVDVATAVAIFLGILSGIMMLIAGVHGLHVTGAILISLVVTFVMVFMKQTSN</sequence>
<gene>
    <name evidence="2" type="ORF">A3C16_04365</name>
</gene>
<keyword evidence="1" id="KW-0472">Membrane</keyword>
<name>A0A1G2KQG1_9BACT</name>
<reference evidence="2 3" key="1">
    <citation type="journal article" date="2016" name="Nat. Commun.">
        <title>Thousands of microbial genomes shed light on interconnected biogeochemical processes in an aquifer system.</title>
        <authorList>
            <person name="Anantharaman K."/>
            <person name="Brown C.T."/>
            <person name="Hug L.A."/>
            <person name="Sharon I."/>
            <person name="Castelle C.J."/>
            <person name="Probst A.J."/>
            <person name="Thomas B.C."/>
            <person name="Singh A."/>
            <person name="Wilkins M.J."/>
            <person name="Karaoz U."/>
            <person name="Brodie E.L."/>
            <person name="Williams K.H."/>
            <person name="Hubbard S.S."/>
            <person name="Banfield J.F."/>
        </authorList>
    </citation>
    <scope>NUCLEOTIDE SEQUENCE [LARGE SCALE GENOMIC DNA]</scope>
</reference>
<evidence type="ECO:0000313" key="2">
    <source>
        <dbReference type="EMBL" id="OHA01655.1"/>
    </source>
</evidence>